<dbReference type="AlphaFoldDB" id="A0A812NTN6"/>
<dbReference type="InterPro" id="IPR027417">
    <property type="entry name" value="P-loop_NTPase"/>
</dbReference>
<feature type="domain" description="AIG1-type G" evidence="2">
    <location>
        <begin position="56"/>
        <end position="168"/>
    </location>
</feature>
<dbReference type="Proteomes" id="UP000604046">
    <property type="component" value="Unassembled WGS sequence"/>
</dbReference>
<dbReference type="Gene3D" id="3.40.50.300">
    <property type="entry name" value="P-loop containing nucleotide triphosphate hydrolases"/>
    <property type="match status" value="1"/>
</dbReference>
<gene>
    <name evidence="3" type="primary">HERC6</name>
    <name evidence="3" type="ORF">SNAT2548_LOCUS16783</name>
</gene>
<evidence type="ECO:0000259" key="2">
    <source>
        <dbReference type="Pfam" id="PF04548"/>
    </source>
</evidence>
<dbReference type="GO" id="GO:0005525">
    <property type="term" value="F:GTP binding"/>
    <property type="evidence" value="ECO:0007669"/>
    <property type="project" value="InterPro"/>
</dbReference>
<comment type="caution">
    <text evidence="3">The sequence shown here is derived from an EMBL/GenBank/DDBJ whole genome shotgun (WGS) entry which is preliminary data.</text>
</comment>
<evidence type="ECO:0000313" key="4">
    <source>
        <dbReference type="Proteomes" id="UP000604046"/>
    </source>
</evidence>
<dbReference type="Pfam" id="PF04548">
    <property type="entry name" value="AIG1"/>
    <property type="match status" value="1"/>
</dbReference>
<dbReference type="EMBL" id="CAJNDS010002091">
    <property type="protein sequence ID" value="CAE7320219.1"/>
    <property type="molecule type" value="Genomic_DNA"/>
</dbReference>
<dbReference type="OrthoDB" id="5985928at2759"/>
<dbReference type="SUPFAM" id="SSF52540">
    <property type="entry name" value="P-loop containing nucleoside triphosphate hydrolases"/>
    <property type="match status" value="1"/>
</dbReference>
<name>A0A812NTN6_9DINO</name>
<evidence type="ECO:0000313" key="3">
    <source>
        <dbReference type="EMBL" id="CAE7320219.1"/>
    </source>
</evidence>
<dbReference type="InterPro" id="IPR006703">
    <property type="entry name" value="G_AIG1"/>
</dbReference>
<proteinExistence type="predicted"/>
<keyword evidence="4" id="KW-1185">Reference proteome</keyword>
<reference evidence="3" key="1">
    <citation type="submission" date="2021-02" db="EMBL/GenBank/DDBJ databases">
        <authorList>
            <person name="Dougan E. K."/>
            <person name="Rhodes N."/>
            <person name="Thang M."/>
            <person name="Chan C."/>
        </authorList>
    </citation>
    <scope>NUCLEOTIDE SEQUENCE</scope>
</reference>
<sequence>MRGRPEPLRLETEQCGQPGLIQAPIKHWPVSLFFRSGKTKAASPPKVASSSETQVRLLVLGSTGHGKSALCNLLVEPTEENLWGEDPTFQVGECRRSCTENCSTHSSKTEMAMDTPGLNESHAADLPHMINVVKAAKELEHVHAVVLAMKIDSRMDSHTRTPYSTIMTYWARKSLRQSWSLC</sequence>
<keyword evidence="1" id="KW-0547">Nucleotide-binding</keyword>
<organism evidence="3 4">
    <name type="scientific">Symbiodinium natans</name>
    <dbReference type="NCBI Taxonomy" id="878477"/>
    <lineage>
        <taxon>Eukaryota</taxon>
        <taxon>Sar</taxon>
        <taxon>Alveolata</taxon>
        <taxon>Dinophyceae</taxon>
        <taxon>Suessiales</taxon>
        <taxon>Symbiodiniaceae</taxon>
        <taxon>Symbiodinium</taxon>
    </lineage>
</organism>
<evidence type="ECO:0000256" key="1">
    <source>
        <dbReference type="ARBA" id="ARBA00022741"/>
    </source>
</evidence>
<accession>A0A812NTN6</accession>
<protein>
    <submittedName>
        <fullName evidence="3">HERC6 protein</fullName>
    </submittedName>
</protein>